<name>A0A0F9EM19_9ZZZZ</name>
<evidence type="ECO:0000313" key="1">
    <source>
        <dbReference type="EMBL" id="KKL24903.1"/>
    </source>
</evidence>
<organism evidence="1">
    <name type="scientific">marine sediment metagenome</name>
    <dbReference type="NCBI Taxonomy" id="412755"/>
    <lineage>
        <taxon>unclassified sequences</taxon>
        <taxon>metagenomes</taxon>
        <taxon>ecological metagenomes</taxon>
    </lineage>
</organism>
<gene>
    <name evidence="1" type="ORF">LCGC14_2410640</name>
</gene>
<dbReference type="AlphaFoldDB" id="A0A0F9EM19"/>
<feature type="non-terminal residue" evidence="1">
    <location>
        <position position="26"/>
    </location>
</feature>
<comment type="caution">
    <text evidence="1">The sequence shown here is derived from an EMBL/GenBank/DDBJ whole genome shotgun (WGS) entry which is preliminary data.</text>
</comment>
<accession>A0A0F9EM19</accession>
<protein>
    <submittedName>
        <fullName evidence="1">Uncharacterized protein</fullName>
    </submittedName>
</protein>
<sequence length="26" mass="3050">MSKFEVETYVEDWTCALPDEATEVWA</sequence>
<dbReference type="EMBL" id="LAZR01036413">
    <property type="protein sequence ID" value="KKL24903.1"/>
    <property type="molecule type" value="Genomic_DNA"/>
</dbReference>
<reference evidence="1" key="1">
    <citation type="journal article" date="2015" name="Nature">
        <title>Complex archaea that bridge the gap between prokaryotes and eukaryotes.</title>
        <authorList>
            <person name="Spang A."/>
            <person name="Saw J.H."/>
            <person name="Jorgensen S.L."/>
            <person name="Zaremba-Niedzwiedzka K."/>
            <person name="Martijn J."/>
            <person name="Lind A.E."/>
            <person name="van Eijk R."/>
            <person name="Schleper C."/>
            <person name="Guy L."/>
            <person name="Ettema T.J."/>
        </authorList>
    </citation>
    <scope>NUCLEOTIDE SEQUENCE</scope>
</reference>
<proteinExistence type="predicted"/>